<name>I0US61_9MICC</name>
<gene>
    <name evidence="2" type="ORF">HMPREF1324_0259</name>
</gene>
<organism evidence="2 3">
    <name type="scientific">Rothia aeria F0474</name>
    <dbReference type="NCBI Taxonomy" id="1125724"/>
    <lineage>
        <taxon>Bacteria</taxon>
        <taxon>Bacillati</taxon>
        <taxon>Actinomycetota</taxon>
        <taxon>Actinomycetes</taxon>
        <taxon>Micrococcales</taxon>
        <taxon>Micrococcaceae</taxon>
        <taxon>Rothia</taxon>
    </lineage>
</organism>
<evidence type="ECO:0000256" key="1">
    <source>
        <dbReference type="SAM" id="Phobius"/>
    </source>
</evidence>
<reference evidence="2" key="1">
    <citation type="submission" date="2012-03" db="EMBL/GenBank/DDBJ databases">
        <authorList>
            <person name="Durkin A.S."/>
            <person name="McCorrison J."/>
            <person name="Torralba M."/>
            <person name="Gillis M."/>
            <person name="Methe B."/>
            <person name="Sutton G."/>
            <person name="Nelson K.E."/>
        </authorList>
    </citation>
    <scope>NUCLEOTIDE SEQUENCE [LARGE SCALE GENOMIC DNA]</scope>
    <source>
        <strain evidence="2">F0474</strain>
    </source>
</reference>
<keyword evidence="3" id="KW-1185">Reference proteome</keyword>
<keyword evidence="1" id="KW-0812">Transmembrane</keyword>
<keyword evidence="1" id="KW-0472">Membrane</keyword>
<sequence>MTKIGIEGSENPSRGILKIFKYISPLVFLCIYYAISMYIWMFTIESSRYYFSDFLPNIHIQNSINLWINIFKISLFYILPLLIPFWVQFLISFTVYGKLKHLHKTLSGVSGLFAYFVSGFITVILNKLFKDMQGAPEWWYIFAVFISIFCAILLANWLQCSGEKHYGLRFLISDRRVFYAVFVAPLIITLIISLLAPIYNYKKGYGLSCDALSSARNYSNDGEEYIFSNKKNIDDQDIGSITPNMLEHKESSGNSKREENKYDEFLSRQEISDNLLSSTVDKDNPISIKFLKLKDEGDSIIMLITDVRKVYQSNYAEPMVTTNLLSNPVVITVPKKDLIGSGDGSNSVEKLCTKDRYN</sequence>
<feature type="transmembrane region" description="Helical" evidence="1">
    <location>
        <begin position="178"/>
        <end position="199"/>
    </location>
</feature>
<dbReference type="EMBL" id="AJJQ01000036">
    <property type="protein sequence ID" value="EID50714.1"/>
    <property type="molecule type" value="Genomic_DNA"/>
</dbReference>
<evidence type="ECO:0000313" key="3">
    <source>
        <dbReference type="Proteomes" id="UP000004863"/>
    </source>
</evidence>
<feature type="transmembrane region" description="Helical" evidence="1">
    <location>
        <begin position="138"/>
        <end position="158"/>
    </location>
</feature>
<feature type="transmembrane region" description="Helical" evidence="1">
    <location>
        <begin position="108"/>
        <end position="126"/>
    </location>
</feature>
<comment type="caution">
    <text evidence="2">The sequence shown here is derived from an EMBL/GenBank/DDBJ whole genome shotgun (WGS) entry which is preliminary data.</text>
</comment>
<protein>
    <submittedName>
        <fullName evidence="2">Uncharacterized protein</fullName>
    </submittedName>
</protein>
<keyword evidence="1" id="KW-1133">Transmembrane helix</keyword>
<dbReference type="PATRIC" id="fig|1125724.3.peg.1531"/>
<feature type="transmembrane region" description="Helical" evidence="1">
    <location>
        <begin position="75"/>
        <end position="96"/>
    </location>
</feature>
<dbReference type="Proteomes" id="UP000004863">
    <property type="component" value="Unassembled WGS sequence"/>
</dbReference>
<accession>I0US61</accession>
<feature type="transmembrane region" description="Helical" evidence="1">
    <location>
        <begin position="20"/>
        <end position="41"/>
    </location>
</feature>
<evidence type="ECO:0000313" key="2">
    <source>
        <dbReference type="EMBL" id="EID50714.1"/>
    </source>
</evidence>
<dbReference type="AlphaFoldDB" id="I0US61"/>
<dbReference type="RefSeq" id="WP_006888453.1">
    <property type="nucleotide sequence ID" value="NZ_AJJQ01000036.1"/>
</dbReference>
<proteinExistence type="predicted"/>